<keyword evidence="1" id="KW-1133">Transmembrane helix</keyword>
<dbReference type="OrthoDB" id="4868247at2"/>
<comment type="caution">
    <text evidence="2">The sequence shown here is derived from an EMBL/GenBank/DDBJ whole genome shotgun (WGS) entry which is preliminary data.</text>
</comment>
<organism evidence="2 3">
    <name type="scientific">Peptoclostridium litorale DSM 5388</name>
    <dbReference type="NCBI Taxonomy" id="1121324"/>
    <lineage>
        <taxon>Bacteria</taxon>
        <taxon>Bacillati</taxon>
        <taxon>Bacillota</taxon>
        <taxon>Clostridia</taxon>
        <taxon>Peptostreptococcales</taxon>
        <taxon>Peptoclostridiaceae</taxon>
        <taxon>Peptoclostridium</taxon>
    </lineage>
</organism>
<protein>
    <recommendedName>
        <fullName evidence="4">Membrane-anchored protein</fullName>
    </recommendedName>
</protein>
<gene>
    <name evidence="2" type="ORF">CLIT_24c00980</name>
</gene>
<reference evidence="2 3" key="1">
    <citation type="submission" date="2014-03" db="EMBL/GenBank/DDBJ databases">
        <title>Genome sequence of Clostridium litorale W6, DSM 5388.</title>
        <authorList>
            <person name="Poehlein A."/>
            <person name="Jagirdar A."/>
            <person name="Khonsari B."/>
            <person name="Chibani C.M."/>
            <person name="Gutierrez Gutierrez D.A."/>
            <person name="Davydova E."/>
            <person name="Alghaithi H.S."/>
            <person name="Nair K.P."/>
            <person name="Dhamotharan K."/>
            <person name="Chandran L."/>
            <person name="G W."/>
            <person name="Daniel R."/>
        </authorList>
    </citation>
    <scope>NUCLEOTIDE SEQUENCE [LARGE SCALE GENOMIC DNA]</scope>
    <source>
        <strain evidence="2 3">W6</strain>
    </source>
</reference>
<feature type="transmembrane region" description="Helical" evidence="1">
    <location>
        <begin position="9"/>
        <end position="30"/>
    </location>
</feature>
<evidence type="ECO:0000313" key="2">
    <source>
        <dbReference type="EMBL" id="KDR94334.1"/>
    </source>
</evidence>
<keyword evidence="1" id="KW-0472">Membrane</keyword>
<keyword evidence="3" id="KW-1185">Reference proteome</keyword>
<dbReference type="eggNOG" id="COG4929">
    <property type="taxonomic scope" value="Bacteria"/>
</dbReference>
<proteinExistence type="predicted"/>
<dbReference type="EMBL" id="JJMM01000023">
    <property type="protein sequence ID" value="KDR94334.1"/>
    <property type="molecule type" value="Genomic_DNA"/>
</dbReference>
<name>A0A069RB90_PEPLI</name>
<evidence type="ECO:0000313" key="3">
    <source>
        <dbReference type="Proteomes" id="UP000027946"/>
    </source>
</evidence>
<dbReference type="AlphaFoldDB" id="A0A069RB90"/>
<dbReference type="RefSeq" id="WP_052636328.1">
    <property type="nucleotide sequence ID" value="NZ_FSRH01000014.1"/>
</dbReference>
<keyword evidence="1" id="KW-0812">Transmembrane</keyword>
<dbReference type="STRING" id="1121324.CLIT_24c00980"/>
<evidence type="ECO:0008006" key="4">
    <source>
        <dbReference type="Google" id="ProtNLM"/>
    </source>
</evidence>
<evidence type="ECO:0000256" key="1">
    <source>
        <dbReference type="SAM" id="Phobius"/>
    </source>
</evidence>
<dbReference type="Pfam" id="PF14345">
    <property type="entry name" value="GDYXXLXY"/>
    <property type="match status" value="1"/>
</dbReference>
<dbReference type="Proteomes" id="UP000027946">
    <property type="component" value="Unassembled WGS sequence"/>
</dbReference>
<sequence>MASDKKRRFVYSFLLPIAILLSMTVIPITAKLMGDEIIVETMPYDPRDVFRGDYVALSYKINEVEIEKLPDDIKNEKDIQKLEKYKNRTVYAVLKKEGEFHIVDSISLERPQSGIYLKSKIRDIYTLVYRAEHTEGEREDGRVAYDTIFLRYNIDRYFVPENTGKDLEKMSREGTLSARAKVYRGYALLEEIFPSEQIEN</sequence>
<accession>A0A069RB90</accession>
<dbReference type="InterPro" id="IPR025833">
    <property type="entry name" value="GDYXXLXY"/>
</dbReference>